<comment type="similarity">
    <text evidence="2">Belongs to the peptidase C65 family. Otulin subfamily.</text>
</comment>
<dbReference type="EMBL" id="AMQM01003682">
    <property type="status" value="NOT_ANNOTATED_CDS"/>
    <property type="molecule type" value="Genomic_DNA"/>
</dbReference>
<name>T1FSQ0_HELRO</name>
<comment type="subcellular location">
    <subcellularLocation>
        <location evidence="1">Cytoplasm</location>
    </subcellularLocation>
</comment>
<dbReference type="EnsemblMetazoa" id="HelroT191184">
    <property type="protein sequence ID" value="HelroP191184"/>
    <property type="gene ID" value="HelroG191184"/>
</dbReference>
<accession>T1FSQ0</accession>
<reference evidence="5 7" key="2">
    <citation type="journal article" date="2013" name="Nature">
        <title>Insights into bilaterian evolution from three spiralian genomes.</title>
        <authorList>
            <person name="Simakov O."/>
            <person name="Marletaz F."/>
            <person name="Cho S.J."/>
            <person name="Edsinger-Gonzales E."/>
            <person name="Havlak P."/>
            <person name="Hellsten U."/>
            <person name="Kuo D.H."/>
            <person name="Larsson T."/>
            <person name="Lv J."/>
            <person name="Arendt D."/>
            <person name="Savage R."/>
            <person name="Osoegawa K."/>
            <person name="de Jong P."/>
            <person name="Grimwood J."/>
            <person name="Chapman J.A."/>
            <person name="Shapiro H."/>
            <person name="Aerts A."/>
            <person name="Otillar R.P."/>
            <person name="Terry A.Y."/>
            <person name="Boore J.L."/>
            <person name="Grigoriev I.V."/>
            <person name="Lindberg D.R."/>
            <person name="Seaver E.C."/>
            <person name="Weisblat D.A."/>
            <person name="Putnam N.H."/>
            <person name="Rokhsar D.S."/>
        </authorList>
    </citation>
    <scope>NUCLEOTIDE SEQUENCE</scope>
</reference>
<sequence length="644" mass="73429">MYKRYTHNQHIHTFLYKHFVCTDVYRHKTLMLSTSVFWGQFQHRYTDGVKNERIYHNDEDDDRDDESRENIPEVGSDKDIETFDMQWDYHSDLAAVNSPAFISNRPLVDSKDSKTNDSSSFERTPPPRTRKESLVLFYLDDDFNDGFIADEDEFFIAPSLIDRKDVGSKYYNMHVSYPSGHSTPRKLNKKKALAASSANKSTALMASKHLNASLQLESDFKKCIARLLHPSSADSKASATSTKNSPRRLKNLQNFKNTEKFNNHNECNKNNVEKNNTNNSNKIFGDDAPRVLGEVRKLFEHLEVDLNINLTQLSSIRKAYSKIFEICGAIEVRAFHSYTYSILAPITYQLLINNCLNLDNIGGTFQNVVQHLVAAVDNMHSYLMNWKYKGSTRVPKNEVLFKLINSLKISCEQMTAISSMTSLKCRQQYVTSLMNHGVDMECHLVEAMKIIICLNAINFFKTHTTSNSNDTKDINSNDDVIFSDVLNNNYNNNNTSIENHKSNNNNNTRDKYNAILMNIVRKNAQFNSAEEIFNMMNCIDHDECPIDDIGLSVICCLLNADLRVIRPHKYSNNNQDDDNDAADCDDNEAFLCFYPNHVLMMSNITPPSSSPSSSPSSPKSPSKVITIIEDKPGQLYCLPVDSEE</sequence>
<dbReference type="GO" id="GO:0005737">
    <property type="term" value="C:cytoplasm"/>
    <property type="evidence" value="ECO:0007669"/>
    <property type="project" value="UniProtKB-SubCell"/>
</dbReference>
<feature type="region of interest" description="Disordered" evidence="4">
    <location>
        <begin position="106"/>
        <end position="127"/>
    </location>
</feature>
<dbReference type="CTD" id="20211847"/>
<protein>
    <submittedName>
        <fullName evidence="5 6">Uncharacterized protein</fullName>
    </submittedName>
</protein>
<dbReference type="GeneID" id="20211847"/>
<evidence type="ECO:0000313" key="5">
    <source>
        <dbReference type="EMBL" id="ESO06760.1"/>
    </source>
</evidence>
<proteinExistence type="inferred from homology"/>
<dbReference type="HOGENOM" id="CLU_425331_0_0_1"/>
<dbReference type="Pfam" id="PF16218">
    <property type="entry name" value="Peptidase_C101"/>
    <property type="match status" value="1"/>
</dbReference>
<dbReference type="KEGG" id="hro:HELRODRAFT_191184"/>
<keyword evidence="3" id="KW-0963">Cytoplasm</keyword>
<feature type="region of interest" description="Disordered" evidence="4">
    <location>
        <begin position="55"/>
        <end position="75"/>
    </location>
</feature>
<reference evidence="6" key="3">
    <citation type="submission" date="2015-06" db="UniProtKB">
        <authorList>
            <consortium name="EnsemblMetazoa"/>
        </authorList>
    </citation>
    <scope>IDENTIFICATION</scope>
</reference>
<gene>
    <name evidence="6" type="primary">20211847</name>
    <name evidence="5" type="ORF">HELRODRAFT_191184</name>
</gene>
<feature type="region of interest" description="Disordered" evidence="4">
    <location>
        <begin position="260"/>
        <end position="281"/>
    </location>
</feature>
<evidence type="ECO:0000313" key="6">
    <source>
        <dbReference type="EnsemblMetazoa" id="HelroP191184"/>
    </source>
</evidence>
<dbReference type="RefSeq" id="XP_009014856.1">
    <property type="nucleotide sequence ID" value="XM_009016608.1"/>
</dbReference>
<keyword evidence="7" id="KW-1185">Reference proteome</keyword>
<feature type="compositionally biased region" description="Basic and acidic residues" evidence="4">
    <location>
        <begin position="65"/>
        <end position="75"/>
    </location>
</feature>
<reference evidence="7" key="1">
    <citation type="submission" date="2012-12" db="EMBL/GenBank/DDBJ databases">
        <authorList>
            <person name="Hellsten U."/>
            <person name="Grimwood J."/>
            <person name="Chapman J.A."/>
            <person name="Shapiro H."/>
            <person name="Aerts A."/>
            <person name="Otillar R.P."/>
            <person name="Terry A.Y."/>
            <person name="Boore J.L."/>
            <person name="Simakov O."/>
            <person name="Marletaz F."/>
            <person name="Cho S.-J."/>
            <person name="Edsinger-Gonzales E."/>
            <person name="Havlak P."/>
            <person name="Kuo D.-H."/>
            <person name="Larsson T."/>
            <person name="Lv J."/>
            <person name="Arendt D."/>
            <person name="Savage R."/>
            <person name="Osoegawa K."/>
            <person name="de Jong P."/>
            <person name="Lindberg D.R."/>
            <person name="Seaver E.C."/>
            <person name="Weisblat D.A."/>
            <person name="Putnam N.H."/>
            <person name="Grigoriev I.V."/>
            <person name="Rokhsar D.S."/>
        </authorList>
    </citation>
    <scope>NUCLEOTIDE SEQUENCE</scope>
</reference>
<evidence type="ECO:0000256" key="2">
    <source>
        <dbReference type="ARBA" id="ARBA00010267"/>
    </source>
</evidence>
<dbReference type="InterPro" id="IPR023235">
    <property type="entry name" value="FAM105"/>
</dbReference>
<dbReference type="EMBL" id="KB096275">
    <property type="protein sequence ID" value="ESO06760.1"/>
    <property type="molecule type" value="Genomic_DNA"/>
</dbReference>
<feature type="region of interest" description="Disordered" evidence="4">
    <location>
        <begin position="604"/>
        <end position="625"/>
    </location>
</feature>
<dbReference type="AlphaFoldDB" id="T1FSQ0"/>
<evidence type="ECO:0000256" key="4">
    <source>
        <dbReference type="SAM" id="MobiDB-lite"/>
    </source>
</evidence>
<feature type="compositionally biased region" description="Low complexity" evidence="4">
    <location>
        <begin position="268"/>
        <end position="281"/>
    </location>
</feature>
<evidence type="ECO:0000256" key="3">
    <source>
        <dbReference type="ARBA" id="ARBA00022490"/>
    </source>
</evidence>
<dbReference type="InParanoid" id="T1FSQ0"/>
<organism evidence="6 7">
    <name type="scientific">Helobdella robusta</name>
    <name type="common">Californian leech</name>
    <dbReference type="NCBI Taxonomy" id="6412"/>
    <lineage>
        <taxon>Eukaryota</taxon>
        <taxon>Metazoa</taxon>
        <taxon>Spiralia</taxon>
        <taxon>Lophotrochozoa</taxon>
        <taxon>Annelida</taxon>
        <taxon>Clitellata</taxon>
        <taxon>Hirudinea</taxon>
        <taxon>Rhynchobdellida</taxon>
        <taxon>Glossiphoniidae</taxon>
        <taxon>Helobdella</taxon>
    </lineage>
</organism>
<feature type="compositionally biased region" description="Low complexity" evidence="4">
    <location>
        <begin position="606"/>
        <end position="623"/>
    </location>
</feature>
<dbReference type="Proteomes" id="UP000015101">
    <property type="component" value="Unassembled WGS sequence"/>
</dbReference>
<evidence type="ECO:0000256" key="1">
    <source>
        <dbReference type="ARBA" id="ARBA00004496"/>
    </source>
</evidence>
<evidence type="ECO:0000313" key="7">
    <source>
        <dbReference type="Proteomes" id="UP000015101"/>
    </source>
</evidence>